<dbReference type="InterPro" id="IPR039383">
    <property type="entry name" value="FHIT"/>
</dbReference>
<dbReference type="InterPro" id="IPR036526">
    <property type="entry name" value="C-N_Hydrolase_sf"/>
</dbReference>
<keyword evidence="6" id="KW-0511">Multifunctional enzyme</keyword>
<feature type="binding site" evidence="12">
    <location>
        <begin position="379"/>
        <end position="382"/>
    </location>
    <ligand>
        <name>substrate</name>
    </ligand>
</feature>
<evidence type="ECO:0000256" key="3">
    <source>
        <dbReference type="ARBA" id="ARBA00012377"/>
    </source>
</evidence>
<evidence type="ECO:0000259" key="16">
    <source>
        <dbReference type="PROSITE" id="PS51084"/>
    </source>
</evidence>
<dbReference type="InterPro" id="IPR045254">
    <property type="entry name" value="Nit1/2_C-N_Hydrolase"/>
</dbReference>
<dbReference type="PROSITE" id="PS51084">
    <property type="entry name" value="HIT_2"/>
    <property type="match status" value="1"/>
</dbReference>
<feature type="binding site" evidence="12">
    <location>
        <position position="373"/>
    </location>
    <ligand>
        <name>substrate</name>
    </ligand>
</feature>
<dbReference type="GO" id="GO:0047710">
    <property type="term" value="F:bis(5'-adenosyl)-triphosphatase activity"/>
    <property type="evidence" value="ECO:0007669"/>
    <property type="project" value="UniProtKB-EC"/>
</dbReference>
<dbReference type="GO" id="GO:0016811">
    <property type="term" value="F:hydrolase activity, acting on carbon-nitrogen (but not peptide) bonds, in linear amides"/>
    <property type="evidence" value="ECO:0007669"/>
    <property type="project" value="InterPro"/>
</dbReference>
<evidence type="ECO:0000259" key="15">
    <source>
        <dbReference type="PROSITE" id="PS50263"/>
    </source>
</evidence>
<evidence type="ECO:0000256" key="2">
    <source>
        <dbReference type="ARBA" id="ARBA00011881"/>
    </source>
</evidence>
<feature type="active site" description="Tele-AMP-histidine intermediate" evidence="11">
    <location>
        <position position="386"/>
    </location>
</feature>
<dbReference type="PROSITE" id="PS00892">
    <property type="entry name" value="HIT_1"/>
    <property type="match status" value="1"/>
</dbReference>
<dbReference type="Proteomes" id="UP001177023">
    <property type="component" value="Unassembled WGS sequence"/>
</dbReference>
<dbReference type="FunFam" id="3.60.110.10:FF:000005">
    <property type="entry name" value="nitrilase homolog 1 isoform X1"/>
    <property type="match status" value="1"/>
</dbReference>
<feature type="binding site" evidence="12">
    <location>
        <position position="388"/>
    </location>
    <ligand>
        <name>substrate</name>
    </ligand>
</feature>
<comment type="subunit">
    <text evidence="2">Homotetramer.</text>
</comment>
<accession>A0AA36CKM5</accession>
<keyword evidence="5" id="KW-0378">Hydrolase</keyword>
<dbReference type="InterPro" id="IPR003010">
    <property type="entry name" value="C-N_Hydrolase"/>
</dbReference>
<evidence type="ECO:0000256" key="6">
    <source>
        <dbReference type="ARBA" id="ARBA00023268"/>
    </source>
</evidence>
<organism evidence="17 18">
    <name type="scientific">Mesorhabditis spiculigera</name>
    <dbReference type="NCBI Taxonomy" id="96644"/>
    <lineage>
        <taxon>Eukaryota</taxon>
        <taxon>Metazoa</taxon>
        <taxon>Ecdysozoa</taxon>
        <taxon>Nematoda</taxon>
        <taxon>Chromadorea</taxon>
        <taxon>Rhabditida</taxon>
        <taxon>Rhabditina</taxon>
        <taxon>Rhabditomorpha</taxon>
        <taxon>Rhabditoidea</taxon>
        <taxon>Rhabditidae</taxon>
        <taxon>Mesorhabditinae</taxon>
        <taxon>Mesorhabditis</taxon>
    </lineage>
</organism>
<evidence type="ECO:0000313" key="18">
    <source>
        <dbReference type="Proteomes" id="UP001177023"/>
    </source>
</evidence>
<dbReference type="PROSITE" id="PS50263">
    <property type="entry name" value="CN_HYDROLASE"/>
    <property type="match status" value="1"/>
</dbReference>
<evidence type="ECO:0000256" key="1">
    <source>
        <dbReference type="ARBA" id="ARBA00001936"/>
    </source>
</evidence>
<dbReference type="Gene3D" id="3.60.110.10">
    <property type="entry name" value="Carbon-nitrogen hydrolase"/>
    <property type="match status" value="1"/>
</dbReference>
<feature type="domain" description="CN hydrolase" evidence="15">
    <location>
        <begin position="11"/>
        <end position="258"/>
    </location>
</feature>
<dbReference type="AlphaFoldDB" id="A0AA36CKM5"/>
<evidence type="ECO:0000256" key="13">
    <source>
        <dbReference type="PIRSR" id="PIRSR639383-3"/>
    </source>
</evidence>
<keyword evidence="18" id="KW-1185">Reference proteome</keyword>
<dbReference type="EC" id="3.6.1.29" evidence="3"/>
<sequence length="438" mass="49238">MATSTSASRKNFIAICQMTNDNNLDANWKVASDMIEQAKARNCQMVFFPECVDYVGRTREEEVSLAIEEGGEFINRFRDLAKKHGIWISLGGFHRKDGDKLPFNTHLVLNGNGETAARYDKLHLFDLEIPGKVRLMESEFSKAGTGMVAPVETPVGKLGLSICYDIRFPELSIWNRKRGAQILSFPSAFTVNTGLAHWETLLRARAIENQCYVVAAAQTGKHNDKRSSYGHAMVVDPWGAIIAQCSERVGMAFAEIDLDYVDELRQMQPVYSHRRGELYSLHANETRATNEELKFAQHPIKPDFIFARSAHSFAFVNLKPVLDGHVLVSPVRVAKRLNDLTDEETADLFVLCKKVQRMLESHHNVDSSTVCVQDGPKSGQTVEHVHVHILPRKAGDFGGSSDTVYQELSKHDVDDRKPRTDEQMATEAATYREKLKNC</sequence>
<evidence type="ECO:0000313" key="17">
    <source>
        <dbReference type="EMBL" id="CAJ0569790.1"/>
    </source>
</evidence>
<comment type="cofactor">
    <cofactor evidence="1">
        <name>Mn(2+)</name>
        <dbReference type="ChEBI" id="CHEBI:29035"/>
    </cofactor>
</comment>
<comment type="caution">
    <text evidence="17">The sequence shown here is derived from an EMBL/GenBank/DDBJ whole genome shotgun (WGS) entry which is preliminary data.</text>
</comment>
<dbReference type="InterPro" id="IPR011146">
    <property type="entry name" value="HIT-like"/>
</dbReference>
<feature type="site" description="Important for induction of apoptosis" evidence="13">
    <location>
        <position position="405"/>
    </location>
</feature>
<dbReference type="CDD" id="cd01275">
    <property type="entry name" value="FHIT"/>
    <property type="match status" value="1"/>
</dbReference>
<evidence type="ECO:0000256" key="9">
    <source>
        <dbReference type="ARBA" id="ARBA00061127"/>
    </source>
</evidence>
<dbReference type="GO" id="GO:0006139">
    <property type="term" value="P:nucleobase-containing compound metabolic process"/>
    <property type="evidence" value="ECO:0007669"/>
    <property type="project" value="TreeGrafter"/>
</dbReference>
<evidence type="ECO:0000256" key="4">
    <source>
        <dbReference type="ARBA" id="ARBA00022741"/>
    </source>
</evidence>
<dbReference type="InterPro" id="IPR036265">
    <property type="entry name" value="HIT-like_sf"/>
</dbReference>
<dbReference type="Pfam" id="PF00795">
    <property type="entry name" value="CN_hydrolase"/>
    <property type="match status" value="1"/>
</dbReference>
<evidence type="ECO:0000256" key="7">
    <source>
        <dbReference type="ARBA" id="ARBA00047780"/>
    </source>
</evidence>
<feature type="short sequence motif" description="Histidine triad motif" evidence="14">
    <location>
        <begin position="384"/>
        <end position="388"/>
    </location>
</feature>
<comment type="catalytic activity">
    <reaction evidence="7">
        <text>P(1),P(3)-bis(5'-adenosyl) triphosphate + H2O = AMP + ADP + 2 H(+)</text>
        <dbReference type="Rhea" id="RHEA:13893"/>
        <dbReference type="ChEBI" id="CHEBI:15377"/>
        <dbReference type="ChEBI" id="CHEBI:15378"/>
        <dbReference type="ChEBI" id="CHEBI:58529"/>
        <dbReference type="ChEBI" id="CHEBI:456215"/>
        <dbReference type="ChEBI" id="CHEBI:456216"/>
        <dbReference type="EC" id="3.6.1.29"/>
    </reaction>
</comment>
<dbReference type="EMBL" id="CATQJA010002127">
    <property type="protein sequence ID" value="CAJ0569790.1"/>
    <property type="molecule type" value="Genomic_DNA"/>
</dbReference>
<dbReference type="SUPFAM" id="SSF54197">
    <property type="entry name" value="HIT-like"/>
    <property type="match status" value="1"/>
</dbReference>
<dbReference type="InterPro" id="IPR001110">
    <property type="entry name" value="UPF0012_CS"/>
</dbReference>
<dbReference type="PANTHER" id="PTHR23088">
    <property type="entry name" value="NITRILASE-RELATED"/>
    <property type="match status" value="1"/>
</dbReference>
<dbReference type="CDD" id="cd07572">
    <property type="entry name" value="nit"/>
    <property type="match status" value="1"/>
</dbReference>
<dbReference type="InterPro" id="IPR019808">
    <property type="entry name" value="Histidine_triad_CS"/>
</dbReference>
<evidence type="ECO:0000256" key="14">
    <source>
        <dbReference type="PROSITE-ProRule" id="PRU00464"/>
    </source>
</evidence>
<feature type="binding site" evidence="12">
    <location>
        <position position="317"/>
    </location>
    <ligand>
        <name>substrate</name>
    </ligand>
</feature>
<dbReference type="GO" id="GO:0000166">
    <property type="term" value="F:nucleotide binding"/>
    <property type="evidence" value="ECO:0007669"/>
    <property type="project" value="UniProtKB-KW"/>
</dbReference>
<name>A0AA36CKM5_9BILA</name>
<evidence type="ECO:0000256" key="8">
    <source>
        <dbReference type="ARBA" id="ARBA00057461"/>
    </source>
</evidence>
<evidence type="ECO:0000256" key="12">
    <source>
        <dbReference type="PIRSR" id="PIRSR639383-2"/>
    </source>
</evidence>
<keyword evidence="4" id="KW-0547">Nucleotide-binding</keyword>
<feature type="non-terminal residue" evidence="17">
    <location>
        <position position="1"/>
    </location>
</feature>
<dbReference type="SUPFAM" id="SSF56317">
    <property type="entry name" value="Carbon-nitrogen hydrolase"/>
    <property type="match status" value="1"/>
</dbReference>
<protein>
    <recommendedName>
        <fullName evidence="10">Nitrilase and fragile histidine triad fusion protein NitFhit</fullName>
        <ecNumber evidence="3">3.6.1.29</ecNumber>
    </recommendedName>
</protein>
<feature type="domain" description="HIT" evidence="16">
    <location>
        <begin position="291"/>
        <end position="399"/>
    </location>
</feature>
<reference evidence="17" key="1">
    <citation type="submission" date="2023-06" db="EMBL/GenBank/DDBJ databases">
        <authorList>
            <person name="Delattre M."/>
        </authorList>
    </citation>
    <scope>NUCLEOTIDE SEQUENCE</scope>
    <source>
        <strain evidence="17">AF72</strain>
    </source>
</reference>
<dbReference type="PANTHER" id="PTHR23088:SF27">
    <property type="entry name" value="DEAMINATED GLUTATHIONE AMIDASE"/>
    <property type="match status" value="1"/>
</dbReference>
<proteinExistence type="inferred from homology"/>
<evidence type="ECO:0000256" key="11">
    <source>
        <dbReference type="PIRSR" id="PIRSR639383-1"/>
    </source>
</evidence>
<gene>
    <name evidence="17" type="ORF">MSPICULIGERA_LOCUS8250</name>
</gene>
<dbReference type="FunFam" id="3.30.428.10:FF:000011">
    <property type="entry name" value="Fragile histidine triad"/>
    <property type="match status" value="1"/>
</dbReference>
<comment type="function">
    <text evidence="8">Cleaves A-5'-PPP-5'A to yield AMP and ADP.</text>
</comment>
<comment type="similarity">
    <text evidence="9">In the N-terminal section; belongs to the UPF0012 family.</text>
</comment>
<dbReference type="Gene3D" id="3.30.428.10">
    <property type="entry name" value="HIT-like"/>
    <property type="match status" value="1"/>
</dbReference>
<dbReference type="Pfam" id="PF01230">
    <property type="entry name" value="HIT"/>
    <property type="match status" value="1"/>
</dbReference>
<dbReference type="PROSITE" id="PS01227">
    <property type="entry name" value="UPF0012"/>
    <property type="match status" value="1"/>
</dbReference>
<evidence type="ECO:0000256" key="10">
    <source>
        <dbReference type="ARBA" id="ARBA00069577"/>
    </source>
</evidence>
<evidence type="ECO:0000256" key="5">
    <source>
        <dbReference type="ARBA" id="ARBA00022801"/>
    </source>
</evidence>
<feature type="binding site" evidence="12">
    <location>
        <position position="298"/>
    </location>
    <ligand>
        <name>substrate</name>
    </ligand>
</feature>